<feature type="transmembrane region" description="Helical" evidence="9">
    <location>
        <begin position="172"/>
        <end position="188"/>
    </location>
</feature>
<reference evidence="12" key="1">
    <citation type="submission" date="2020-05" db="EMBL/GenBank/DDBJ databases">
        <authorList>
            <person name="Chiriac C."/>
            <person name="Salcher M."/>
            <person name="Ghai R."/>
            <person name="Kavagutti S V."/>
        </authorList>
    </citation>
    <scope>NUCLEOTIDE SEQUENCE</scope>
</reference>
<dbReference type="Pfam" id="PF00892">
    <property type="entry name" value="EamA"/>
    <property type="match status" value="2"/>
</dbReference>
<dbReference type="EMBL" id="CAFBMF010000025">
    <property type="protein sequence ID" value="CAB4894329.1"/>
    <property type="molecule type" value="Genomic_DNA"/>
</dbReference>
<evidence type="ECO:0000256" key="8">
    <source>
        <dbReference type="SAM" id="MobiDB-lite"/>
    </source>
</evidence>
<dbReference type="InterPro" id="IPR004626">
    <property type="entry name" value="RarD"/>
</dbReference>
<keyword evidence="5 9" id="KW-0812">Transmembrane</keyword>
<evidence type="ECO:0000259" key="10">
    <source>
        <dbReference type="Pfam" id="PF00892"/>
    </source>
</evidence>
<dbReference type="InterPro" id="IPR037185">
    <property type="entry name" value="EmrE-like"/>
</dbReference>
<accession>A0A6J6V5G4</accession>
<feature type="region of interest" description="Disordered" evidence="8">
    <location>
        <begin position="1"/>
        <end position="26"/>
    </location>
</feature>
<evidence type="ECO:0000256" key="7">
    <source>
        <dbReference type="ARBA" id="ARBA00023136"/>
    </source>
</evidence>
<feature type="transmembrane region" description="Helical" evidence="9">
    <location>
        <begin position="120"/>
        <end position="142"/>
    </location>
</feature>
<feature type="transmembrane region" description="Helical" evidence="9">
    <location>
        <begin position="200"/>
        <end position="219"/>
    </location>
</feature>
<keyword evidence="7 9" id="KW-0472">Membrane</keyword>
<evidence type="ECO:0000313" key="14">
    <source>
        <dbReference type="EMBL" id="CAB4864038.1"/>
    </source>
</evidence>
<keyword evidence="3" id="KW-0813">Transport</keyword>
<dbReference type="EMBL" id="CAEZYH010000004">
    <property type="protein sequence ID" value="CAB4708167.1"/>
    <property type="molecule type" value="Genomic_DNA"/>
</dbReference>
<evidence type="ECO:0000256" key="5">
    <source>
        <dbReference type="ARBA" id="ARBA00022692"/>
    </source>
</evidence>
<feature type="transmembrane region" description="Helical" evidence="9">
    <location>
        <begin position="60"/>
        <end position="81"/>
    </location>
</feature>
<feature type="transmembrane region" description="Helical" evidence="9">
    <location>
        <begin position="30"/>
        <end position="48"/>
    </location>
</feature>
<proteinExistence type="inferred from homology"/>
<evidence type="ECO:0000256" key="6">
    <source>
        <dbReference type="ARBA" id="ARBA00022989"/>
    </source>
</evidence>
<dbReference type="EMBL" id="CAFAAL010000027">
    <property type="protein sequence ID" value="CAB4798193.1"/>
    <property type="molecule type" value="Genomic_DNA"/>
</dbReference>
<organism evidence="12">
    <name type="scientific">freshwater metagenome</name>
    <dbReference type="NCBI Taxonomy" id="449393"/>
    <lineage>
        <taxon>unclassified sequences</taxon>
        <taxon>metagenomes</taxon>
        <taxon>ecological metagenomes</taxon>
    </lineage>
</organism>
<evidence type="ECO:0000313" key="13">
    <source>
        <dbReference type="EMBL" id="CAB4798193.1"/>
    </source>
</evidence>
<evidence type="ECO:0000256" key="4">
    <source>
        <dbReference type="ARBA" id="ARBA00022475"/>
    </source>
</evidence>
<dbReference type="EMBL" id="CAEZZP010000017">
    <property type="protein sequence ID" value="CAB4765717.1"/>
    <property type="molecule type" value="Genomic_DNA"/>
</dbReference>
<keyword evidence="6 9" id="KW-1133">Transmembrane helix</keyword>
<evidence type="ECO:0000256" key="9">
    <source>
        <dbReference type="SAM" id="Phobius"/>
    </source>
</evidence>
<feature type="compositionally biased region" description="Basic and acidic residues" evidence="8">
    <location>
        <begin position="1"/>
        <end position="12"/>
    </location>
</feature>
<comment type="subcellular location">
    <subcellularLocation>
        <location evidence="1">Cell membrane</location>
        <topology evidence="1">Multi-pass membrane protein</topology>
    </subcellularLocation>
</comment>
<dbReference type="GO" id="GO:0005886">
    <property type="term" value="C:plasma membrane"/>
    <property type="evidence" value="ECO:0007669"/>
    <property type="project" value="UniProtKB-SubCell"/>
</dbReference>
<dbReference type="InterPro" id="IPR000620">
    <property type="entry name" value="EamA_dom"/>
</dbReference>
<feature type="transmembrane region" description="Helical" evidence="9">
    <location>
        <begin position="260"/>
        <end position="282"/>
    </location>
</feature>
<comment type="similarity">
    <text evidence="2">Belongs to the EamA transporter family.</text>
</comment>
<evidence type="ECO:0000313" key="11">
    <source>
        <dbReference type="EMBL" id="CAB4708167.1"/>
    </source>
</evidence>
<dbReference type="AlphaFoldDB" id="A0A6J6V5G4"/>
<feature type="transmembrane region" description="Helical" evidence="9">
    <location>
        <begin position="288"/>
        <end position="306"/>
    </location>
</feature>
<feature type="transmembrane region" description="Helical" evidence="9">
    <location>
        <begin position="149"/>
        <end position="166"/>
    </location>
</feature>
<feature type="domain" description="EamA" evidence="10">
    <location>
        <begin position="29"/>
        <end position="165"/>
    </location>
</feature>
<evidence type="ECO:0000313" key="12">
    <source>
        <dbReference type="EMBL" id="CAB4765717.1"/>
    </source>
</evidence>
<feature type="transmembrane region" description="Helical" evidence="9">
    <location>
        <begin position="231"/>
        <end position="253"/>
    </location>
</feature>
<feature type="transmembrane region" description="Helical" evidence="9">
    <location>
        <begin position="93"/>
        <end position="114"/>
    </location>
</feature>
<sequence length="319" mass="34807">MSSDALESHIDSTHTPAKNSTDSQTPDRTGVLAGVSAYLLWGFITVYWKALKAFAPLELIGYRILMSVVLLVVILAAKGRLTSLAKKLSADHLWTRVACAALLLAVNWTTYVVVVHDGKVIEAALGYFIAPLGTMLIGVKVLHEKIRPIQLVSALLGLAAVVVLTISYGRVPYIALAMAASWALYGLLKRQVPLQPLESLMSETIFLVVPAIALIFWFSRYDDSVVQSANFWHIILILLSGVVTAVPLLLFAAASLKLPLTVLGPLQYSVPTINFLLGWLAYHEKMSPSRFVGFGLVWIALVIVTVDSIRRARRSSTLS</sequence>
<dbReference type="EMBL" id="CAFBLJ010000023">
    <property type="protein sequence ID" value="CAB4864038.1"/>
    <property type="molecule type" value="Genomic_DNA"/>
</dbReference>
<dbReference type="SUPFAM" id="SSF103481">
    <property type="entry name" value="Multidrug resistance efflux transporter EmrE"/>
    <property type="match status" value="2"/>
</dbReference>
<gene>
    <name evidence="11" type="ORF">UFOPK2658_00226</name>
    <name evidence="12" type="ORF">UFOPK2880_00465</name>
    <name evidence="13" type="ORF">UFOPK3004_00499</name>
    <name evidence="14" type="ORF">UFOPK3304_00620</name>
    <name evidence="15" type="ORF">UFOPK3494_00580</name>
</gene>
<dbReference type="PANTHER" id="PTHR32322">
    <property type="entry name" value="INNER MEMBRANE TRANSPORTER"/>
    <property type="match status" value="1"/>
</dbReference>
<evidence type="ECO:0000256" key="2">
    <source>
        <dbReference type="ARBA" id="ARBA00007362"/>
    </source>
</evidence>
<evidence type="ECO:0000256" key="3">
    <source>
        <dbReference type="ARBA" id="ARBA00022448"/>
    </source>
</evidence>
<dbReference type="InterPro" id="IPR050638">
    <property type="entry name" value="AA-Vitamin_Transporters"/>
</dbReference>
<feature type="domain" description="EamA" evidence="10">
    <location>
        <begin position="174"/>
        <end position="305"/>
    </location>
</feature>
<dbReference type="NCBIfam" id="TIGR00688">
    <property type="entry name" value="rarD"/>
    <property type="match status" value="1"/>
</dbReference>
<name>A0A6J6V5G4_9ZZZZ</name>
<protein>
    <submittedName>
        <fullName evidence="12">Unannotated protein</fullName>
    </submittedName>
</protein>
<keyword evidence="4" id="KW-1003">Cell membrane</keyword>
<feature type="compositionally biased region" description="Polar residues" evidence="8">
    <location>
        <begin position="13"/>
        <end position="26"/>
    </location>
</feature>
<dbReference type="PANTHER" id="PTHR32322:SF2">
    <property type="entry name" value="EAMA DOMAIN-CONTAINING PROTEIN"/>
    <property type="match status" value="1"/>
</dbReference>
<evidence type="ECO:0000256" key="1">
    <source>
        <dbReference type="ARBA" id="ARBA00004651"/>
    </source>
</evidence>
<evidence type="ECO:0000313" key="15">
    <source>
        <dbReference type="EMBL" id="CAB4894329.1"/>
    </source>
</evidence>